<dbReference type="PANTHER" id="PTHR34072">
    <property type="entry name" value="ENZYMATIC POLYPROTEIN-RELATED"/>
    <property type="match status" value="1"/>
</dbReference>
<dbReference type="Proteomes" id="UP000225706">
    <property type="component" value="Unassembled WGS sequence"/>
</dbReference>
<name>A0A2B4SJM3_STYPI</name>
<dbReference type="AlphaFoldDB" id="A0A2B4SJM3"/>
<dbReference type="CDD" id="cd09274">
    <property type="entry name" value="RNase_HI_RT_Ty3"/>
    <property type="match status" value="1"/>
</dbReference>
<reference evidence="4" key="1">
    <citation type="journal article" date="2017" name="bioRxiv">
        <title>Comparative analysis of the genomes of Stylophora pistillata and Acropora digitifera provides evidence for extensive differences between species of corals.</title>
        <authorList>
            <person name="Voolstra C.R."/>
            <person name="Li Y."/>
            <person name="Liew Y.J."/>
            <person name="Baumgarten S."/>
            <person name="Zoccola D."/>
            <person name="Flot J.-F."/>
            <person name="Tambutte S."/>
            <person name="Allemand D."/>
            <person name="Aranda M."/>
        </authorList>
    </citation>
    <scope>NUCLEOTIDE SEQUENCE [LARGE SCALE GENOMIC DNA]</scope>
</reference>
<gene>
    <name evidence="3" type="primary">pol</name>
    <name evidence="3" type="ORF">AWC38_SpisGene6629</name>
</gene>
<accession>A0A2B4SJM3</accession>
<dbReference type="InterPro" id="IPR041577">
    <property type="entry name" value="RT_RNaseH_2"/>
</dbReference>
<evidence type="ECO:0000313" key="4">
    <source>
        <dbReference type="Proteomes" id="UP000225706"/>
    </source>
</evidence>
<dbReference type="PANTHER" id="PTHR34072:SF47">
    <property type="entry name" value="RIBONUCLEASE H"/>
    <property type="match status" value="1"/>
</dbReference>
<dbReference type="PROSITE" id="PS50878">
    <property type="entry name" value="RT_POL"/>
    <property type="match status" value="1"/>
</dbReference>
<dbReference type="Pfam" id="PF00078">
    <property type="entry name" value="RVT_1"/>
    <property type="match status" value="1"/>
</dbReference>
<dbReference type="Pfam" id="PF17919">
    <property type="entry name" value="RT_RNaseH_2"/>
    <property type="match status" value="1"/>
</dbReference>
<evidence type="ECO:0000259" key="2">
    <source>
        <dbReference type="PROSITE" id="PS50878"/>
    </source>
</evidence>
<dbReference type="SUPFAM" id="SSF56672">
    <property type="entry name" value="DNA/RNA polymerases"/>
    <property type="match status" value="1"/>
</dbReference>
<dbReference type="FunFam" id="3.10.20.370:FF:000001">
    <property type="entry name" value="Retrovirus-related Pol polyprotein from transposon 17.6-like protein"/>
    <property type="match status" value="1"/>
</dbReference>
<organism evidence="3 4">
    <name type="scientific">Stylophora pistillata</name>
    <name type="common">Smooth cauliflower coral</name>
    <dbReference type="NCBI Taxonomy" id="50429"/>
    <lineage>
        <taxon>Eukaryota</taxon>
        <taxon>Metazoa</taxon>
        <taxon>Cnidaria</taxon>
        <taxon>Anthozoa</taxon>
        <taxon>Hexacorallia</taxon>
        <taxon>Scleractinia</taxon>
        <taxon>Astrocoeniina</taxon>
        <taxon>Pocilloporidae</taxon>
        <taxon>Stylophora</taxon>
    </lineage>
</organism>
<keyword evidence="4" id="KW-1185">Reference proteome</keyword>
<protein>
    <submittedName>
        <fullName evidence="3">Retrovirus-related Pol polyprotein from transposon opus</fullName>
    </submittedName>
</protein>
<dbReference type="InterPro" id="IPR043128">
    <property type="entry name" value="Rev_trsase/Diguanyl_cyclase"/>
</dbReference>
<evidence type="ECO:0000256" key="1">
    <source>
        <dbReference type="SAM" id="MobiDB-lite"/>
    </source>
</evidence>
<dbReference type="InterPro" id="IPR043502">
    <property type="entry name" value="DNA/RNA_pol_sf"/>
</dbReference>
<comment type="caution">
    <text evidence="3">The sequence shown here is derived from an EMBL/GenBank/DDBJ whole genome shotgun (WGS) entry which is preliminary data.</text>
</comment>
<sequence length="328" mass="37881">MEDCVEGIRDEICIPYLDDIIVYSKTFEEHVKNLRTVLRRLRIHGIKLKPSKCHLFQREVRYLGRIVSQSGHRIDPEGTKAVASLKESRPRTVGEVRKLTGLLSYYRRYIKHFSRISKPLYELLKGPDEQGHRARTRRANGKTAKQKGQQSSREPVKWTSEYQDALEQLITAIANPPVMAYPNYSEPFILHTDASERGLGGALYQRQEGKLRVIAYGSRTLTPAGRNYHLHSSKLVFLALKWATTEQFRDYLYYAPHFTVYTDILLCTLTSARPNATGYRWVAELSDFNFTVKYRPGTANRDADALSRMPFEQYISEYFTDTCAKVKK</sequence>
<evidence type="ECO:0000313" key="3">
    <source>
        <dbReference type="EMBL" id="PFX28682.1"/>
    </source>
</evidence>
<feature type="domain" description="Reverse transcriptase" evidence="2">
    <location>
        <begin position="1"/>
        <end position="67"/>
    </location>
</feature>
<dbReference type="Gene3D" id="3.30.70.270">
    <property type="match status" value="2"/>
</dbReference>
<dbReference type="EMBL" id="LSMT01000079">
    <property type="protein sequence ID" value="PFX28682.1"/>
    <property type="molecule type" value="Genomic_DNA"/>
</dbReference>
<proteinExistence type="predicted"/>
<dbReference type="InterPro" id="IPR000477">
    <property type="entry name" value="RT_dom"/>
</dbReference>
<dbReference type="OrthoDB" id="5990438at2759"/>
<feature type="region of interest" description="Disordered" evidence="1">
    <location>
        <begin position="127"/>
        <end position="157"/>
    </location>
</feature>
<dbReference type="FunFam" id="3.30.70.270:FF:000003">
    <property type="entry name" value="Transposon Ty3-G Gag-Pol polyprotein"/>
    <property type="match status" value="1"/>
</dbReference>
<dbReference type="CDD" id="cd01647">
    <property type="entry name" value="RT_LTR"/>
    <property type="match status" value="1"/>
</dbReference>
<dbReference type="STRING" id="50429.A0A2B4SJM3"/>